<dbReference type="Pfam" id="PF04193">
    <property type="entry name" value="PQ-loop"/>
    <property type="match status" value="2"/>
</dbReference>
<dbReference type="GO" id="GO:0098852">
    <property type="term" value="C:lytic vacuole membrane"/>
    <property type="evidence" value="ECO:0007669"/>
    <property type="project" value="UniProtKB-ARBA"/>
</dbReference>
<evidence type="ECO:0000256" key="3">
    <source>
        <dbReference type="ARBA" id="ARBA00022989"/>
    </source>
</evidence>
<dbReference type="EMBL" id="JAMYWD010000008">
    <property type="protein sequence ID" value="KAJ4962804.1"/>
    <property type="molecule type" value="Genomic_DNA"/>
</dbReference>
<dbReference type="GO" id="GO:0015174">
    <property type="term" value="F:basic amino acid transmembrane transporter activity"/>
    <property type="evidence" value="ECO:0007669"/>
    <property type="project" value="UniProtKB-ARBA"/>
</dbReference>
<comment type="caution">
    <text evidence="7">The sequence shown here is derived from an EMBL/GenBank/DDBJ whole genome shotgun (WGS) entry which is preliminary data.</text>
</comment>
<keyword evidence="2 6" id="KW-0812">Transmembrane</keyword>
<evidence type="ECO:0000256" key="1">
    <source>
        <dbReference type="ARBA" id="ARBA00004141"/>
    </source>
</evidence>
<feature type="region of interest" description="Disordered" evidence="5">
    <location>
        <begin position="186"/>
        <end position="207"/>
    </location>
</feature>
<dbReference type="Gene3D" id="1.20.1280.290">
    <property type="match status" value="2"/>
</dbReference>
<accession>A0A9Q0HBK7</accession>
<dbReference type="AlphaFoldDB" id="A0A9Q0HBK7"/>
<reference evidence="7" key="1">
    <citation type="journal article" date="2023" name="Plant J.">
        <title>The genome of the king protea, Protea cynaroides.</title>
        <authorList>
            <person name="Chang J."/>
            <person name="Duong T.A."/>
            <person name="Schoeman C."/>
            <person name="Ma X."/>
            <person name="Roodt D."/>
            <person name="Barker N."/>
            <person name="Li Z."/>
            <person name="Van de Peer Y."/>
            <person name="Mizrachi E."/>
        </authorList>
    </citation>
    <scope>NUCLEOTIDE SEQUENCE</scope>
    <source>
        <tissue evidence="7">Young leaves</tissue>
    </source>
</reference>
<keyword evidence="3 6" id="KW-1133">Transmembrane helix</keyword>
<feature type="compositionally biased region" description="Polar residues" evidence="5">
    <location>
        <begin position="186"/>
        <end position="196"/>
    </location>
</feature>
<evidence type="ECO:0000256" key="2">
    <source>
        <dbReference type="ARBA" id="ARBA00022692"/>
    </source>
</evidence>
<feature type="transmembrane region" description="Helical" evidence="6">
    <location>
        <begin position="301"/>
        <end position="324"/>
    </location>
</feature>
<dbReference type="Proteomes" id="UP001141806">
    <property type="component" value="Unassembled WGS sequence"/>
</dbReference>
<name>A0A9Q0HBK7_9MAGN</name>
<dbReference type="InterPro" id="IPR051415">
    <property type="entry name" value="LAAT-1"/>
</dbReference>
<feature type="transmembrane region" description="Helical" evidence="6">
    <location>
        <begin position="336"/>
        <end position="359"/>
    </location>
</feature>
<dbReference type="FunFam" id="1.20.1280.290:FF:000012">
    <property type="entry name" value="Vacuolar membrane PQ loop repeat protein"/>
    <property type="match status" value="1"/>
</dbReference>
<evidence type="ECO:0000313" key="8">
    <source>
        <dbReference type="Proteomes" id="UP001141806"/>
    </source>
</evidence>
<dbReference type="PANTHER" id="PTHR16201:SF45">
    <property type="entry name" value="PQ-LOOP REPEAT FAMILY PROTEIN _ TRANSMEMBRANE FAMILY PROTEIN"/>
    <property type="match status" value="1"/>
</dbReference>
<dbReference type="InterPro" id="IPR006603">
    <property type="entry name" value="PQ-loop_rpt"/>
</dbReference>
<gene>
    <name evidence="7" type="ORF">NE237_022743</name>
</gene>
<feature type="transmembrane region" description="Helical" evidence="6">
    <location>
        <begin position="100"/>
        <end position="120"/>
    </location>
</feature>
<organism evidence="7 8">
    <name type="scientific">Protea cynaroides</name>
    <dbReference type="NCBI Taxonomy" id="273540"/>
    <lineage>
        <taxon>Eukaryota</taxon>
        <taxon>Viridiplantae</taxon>
        <taxon>Streptophyta</taxon>
        <taxon>Embryophyta</taxon>
        <taxon>Tracheophyta</taxon>
        <taxon>Spermatophyta</taxon>
        <taxon>Magnoliopsida</taxon>
        <taxon>Proteales</taxon>
        <taxon>Proteaceae</taxon>
        <taxon>Protea</taxon>
    </lineage>
</organism>
<keyword evidence="4 6" id="KW-0472">Membrane</keyword>
<protein>
    <recommendedName>
        <fullName evidence="9">Vacuolar amino acid transporter YPQ1</fullName>
    </recommendedName>
</protein>
<feature type="region of interest" description="Disordered" evidence="5">
    <location>
        <begin position="137"/>
        <end position="169"/>
    </location>
</feature>
<evidence type="ECO:0000256" key="4">
    <source>
        <dbReference type="ARBA" id="ARBA00023136"/>
    </source>
</evidence>
<dbReference type="SMART" id="SM00679">
    <property type="entry name" value="CTNS"/>
    <property type="match status" value="2"/>
</dbReference>
<dbReference type="FunFam" id="1.20.1280.290:FF:000009">
    <property type="entry name" value="PQ loop repeat family protein"/>
    <property type="match status" value="1"/>
</dbReference>
<feature type="transmembrane region" description="Helical" evidence="6">
    <location>
        <begin position="72"/>
        <end position="94"/>
    </location>
</feature>
<evidence type="ECO:0000256" key="5">
    <source>
        <dbReference type="SAM" id="MobiDB-lite"/>
    </source>
</evidence>
<evidence type="ECO:0000256" key="6">
    <source>
        <dbReference type="SAM" id="Phobius"/>
    </source>
</evidence>
<comment type="subcellular location">
    <subcellularLocation>
        <location evidence="1">Membrane</location>
        <topology evidence="1">Multi-pass membrane protein</topology>
    </subcellularLocation>
</comment>
<evidence type="ECO:0008006" key="9">
    <source>
        <dbReference type="Google" id="ProtNLM"/>
    </source>
</evidence>
<sequence length="386" mass="43225">MKPRPPISHAYRPRERKPCVGWVKKYFNDCLCDLKDEISFGCGLVSLISWGVADIPQVITNFQTKSGHGVSLTFLLTWIVGDICNLLGCILEPVTLPTQFYTALLYTISTVVLVWQCIYYDHICRWWKSKKKEPEETVGEDAKSQAAAPITKSHESTISIPRWASPSPHRKSYYMSARSLARSGPSAMQLNESSSSSDDEALPVSSKKTVSAQPIRIPRSVGCGAIAATSLNLPYQTMALMEGYMEISMFKQLQVKQDVGVDENTYEMILGWMMAAIYLGGRIPQIWLNIKRGSVEGLNPLMFVLALVANIAYVGSLFGCNIVVRTTEREKIKPNMPWLLDAVVCVALDSSIILHYIYYKYIKRKKITRGGEEGEYTEEAVKLLLS</sequence>
<evidence type="ECO:0000313" key="7">
    <source>
        <dbReference type="EMBL" id="KAJ4962804.1"/>
    </source>
</evidence>
<proteinExistence type="predicted"/>
<dbReference type="OrthoDB" id="8048523at2759"/>
<keyword evidence="8" id="KW-1185">Reference proteome</keyword>
<dbReference type="PANTHER" id="PTHR16201">
    <property type="entry name" value="SEVEN TRANSMEMBRANE PROTEIN 1-RELATED"/>
    <property type="match status" value="1"/>
</dbReference>